<reference evidence="1" key="1">
    <citation type="submission" date="2018-06" db="EMBL/GenBank/DDBJ databases">
        <authorList>
            <person name="Zhirakovskaya E."/>
        </authorList>
    </citation>
    <scope>NUCLEOTIDE SEQUENCE</scope>
</reference>
<dbReference type="EMBL" id="UOGE01000062">
    <property type="protein sequence ID" value="VAX20857.1"/>
    <property type="molecule type" value="Genomic_DNA"/>
</dbReference>
<dbReference type="AlphaFoldDB" id="A0A3B1CW00"/>
<dbReference type="Pfam" id="PF12092">
    <property type="entry name" value="DUF3568"/>
    <property type="match status" value="1"/>
</dbReference>
<sequence>MKRIIAISLLMPLLWGCQLLLIGGAGTAVGAYMWASSNLTRNYMQPMDKTWDASVAAVTSMGLEIISKRRDTHYGVIKARLSNDETLKIALEKWTNRETRVTIRAGKTGSKETSTRVHEEIARAFRHGYRF</sequence>
<proteinExistence type="predicted"/>
<gene>
    <name evidence="1" type="ORF">MNBD_NITROSPINAE02-1454</name>
</gene>
<dbReference type="InterPro" id="IPR021952">
    <property type="entry name" value="Flpp3-like"/>
</dbReference>
<protein>
    <recommendedName>
        <fullName evidence="2">DUF3568 family protein</fullName>
    </recommendedName>
</protein>
<accession>A0A3B1CW00</accession>
<evidence type="ECO:0008006" key="2">
    <source>
        <dbReference type="Google" id="ProtNLM"/>
    </source>
</evidence>
<organism evidence="1">
    <name type="scientific">hydrothermal vent metagenome</name>
    <dbReference type="NCBI Taxonomy" id="652676"/>
    <lineage>
        <taxon>unclassified sequences</taxon>
        <taxon>metagenomes</taxon>
        <taxon>ecological metagenomes</taxon>
    </lineage>
</organism>
<evidence type="ECO:0000313" key="1">
    <source>
        <dbReference type="EMBL" id="VAX20857.1"/>
    </source>
</evidence>
<name>A0A3B1CW00_9ZZZZ</name>